<sequence length="345" mass="36467">MASANHPSSGVLPARKYRAVFLRWFLLVVLQGSCFCVLGNESSDTSDVETCDTGGAQITLIAEKPGELKFKCGQRFPTLVPTLKPSPMVCDSAECGSLEDLDKASPGAQLVHVDNANNTYKLTTKKWAEYSRFIYLQCRAQTPAVQGLEAKAALAKQTAEGITGGEKCVVRIVLRAQAESDSEPLPSNQCSTPTGQVFFSIGYHGASATFTCGKNMTLSPESQTAVYRTADCTGPTPITDLLPQASLKKQTTGSGSSENPSYTLTVPELPQNPVDQLCFKCVGKNSSADVCKVLIAVEPLSEMDVPPSTNADGTEGDKATSGATAHGVLHALLIWTLGVAAARLS</sequence>
<evidence type="ECO:0000313" key="4">
    <source>
        <dbReference type="EMBL" id="PFH36974.1"/>
    </source>
</evidence>
<accession>A0A2A9MIE0</accession>
<evidence type="ECO:0000313" key="5">
    <source>
        <dbReference type="Proteomes" id="UP000224006"/>
    </source>
</evidence>
<dbReference type="Pfam" id="PF04092">
    <property type="entry name" value="SAG"/>
    <property type="match status" value="1"/>
</dbReference>
<dbReference type="AlphaFoldDB" id="A0A2A9MIE0"/>
<dbReference type="GeneID" id="40308413"/>
<feature type="region of interest" description="Disordered" evidence="1">
    <location>
        <begin position="303"/>
        <end position="322"/>
    </location>
</feature>
<dbReference type="InterPro" id="IPR007226">
    <property type="entry name" value="SRS_dom"/>
</dbReference>
<evidence type="ECO:0000256" key="2">
    <source>
        <dbReference type="SAM" id="SignalP"/>
    </source>
</evidence>
<gene>
    <name evidence="4" type="ORF">BESB_034320</name>
</gene>
<feature type="signal peptide" evidence="2">
    <location>
        <begin position="1"/>
        <end position="36"/>
    </location>
</feature>
<feature type="chain" id="PRO_5012947773" evidence="2">
    <location>
        <begin position="37"/>
        <end position="345"/>
    </location>
</feature>
<dbReference type="Proteomes" id="UP000224006">
    <property type="component" value="Chromosome II"/>
</dbReference>
<dbReference type="VEuPathDB" id="ToxoDB:BESB_034320"/>
<feature type="domain" description="SRS" evidence="3">
    <location>
        <begin position="204"/>
        <end position="297"/>
    </location>
</feature>
<dbReference type="GO" id="GO:0016020">
    <property type="term" value="C:membrane"/>
    <property type="evidence" value="ECO:0007669"/>
    <property type="project" value="InterPro"/>
</dbReference>
<comment type="caution">
    <text evidence="4">The sequence shown here is derived from an EMBL/GenBank/DDBJ whole genome shotgun (WGS) entry which is preliminary data.</text>
</comment>
<organism evidence="4 5">
    <name type="scientific">Besnoitia besnoiti</name>
    <name type="common">Apicomplexan protozoan</name>
    <dbReference type="NCBI Taxonomy" id="94643"/>
    <lineage>
        <taxon>Eukaryota</taxon>
        <taxon>Sar</taxon>
        <taxon>Alveolata</taxon>
        <taxon>Apicomplexa</taxon>
        <taxon>Conoidasida</taxon>
        <taxon>Coccidia</taxon>
        <taxon>Eucoccidiorida</taxon>
        <taxon>Eimeriorina</taxon>
        <taxon>Sarcocystidae</taxon>
        <taxon>Besnoitia</taxon>
    </lineage>
</organism>
<dbReference type="EMBL" id="NWUJ01000002">
    <property type="protein sequence ID" value="PFH36974.1"/>
    <property type="molecule type" value="Genomic_DNA"/>
</dbReference>
<keyword evidence="2" id="KW-0732">Signal</keyword>
<dbReference type="InterPro" id="IPR036755">
    <property type="entry name" value="SRS_dom_sf"/>
</dbReference>
<evidence type="ECO:0000256" key="1">
    <source>
        <dbReference type="SAM" id="MobiDB-lite"/>
    </source>
</evidence>
<dbReference type="KEGG" id="bbes:BESB_034320"/>
<dbReference type="SUPFAM" id="SSF74877">
    <property type="entry name" value="Major surface antigen p30, SAG1"/>
    <property type="match status" value="1"/>
</dbReference>
<protein>
    <submittedName>
        <fullName evidence="4">SAG-related sequence</fullName>
    </submittedName>
</protein>
<evidence type="ECO:0000259" key="3">
    <source>
        <dbReference type="Pfam" id="PF04092"/>
    </source>
</evidence>
<reference evidence="4 5" key="1">
    <citation type="submission" date="2017-09" db="EMBL/GenBank/DDBJ databases">
        <title>Genome sequencing of Besnoitia besnoiti strain Bb-Ger1.</title>
        <authorList>
            <person name="Schares G."/>
            <person name="Venepally P."/>
            <person name="Lorenzi H.A."/>
        </authorList>
    </citation>
    <scope>NUCLEOTIDE SEQUENCE [LARGE SCALE GENOMIC DNA]</scope>
    <source>
        <strain evidence="4 5">Bb-Ger1</strain>
    </source>
</reference>
<keyword evidence="5" id="KW-1185">Reference proteome</keyword>
<dbReference type="OrthoDB" id="10506029at2759"/>
<dbReference type="RefSeq" id="XP_029220983.1">
    <property type="nucleotide sequence ID" value="XM_029362018.1"/>
</dbReference>
<dbReference type="Gene3D" id="2.60.40.1320">
    <property type="entry name" value="SRS domain"/>
    <property type="match status" value="2"/>
</dbReference>
<name>A0A2A9MIE0_BESBE</name>
<proteinExistence type="predicted"/>